<reference evidence="2 3" key="2">
    <citation type="submission" date="2020-06" db="EMBL/GenBank/DDBJ databases">
        <title>Ramlibacter rhizophilus sp. nov., isolated from rhizosphere soil of national flower Mugunghwa from South Korea.</title>
        <authorList>
            <person name="Zheng-Fei Y."/>
            <person name="Huan T."/>
        </authorList>
    </citation>
    <scope>NUCLEOTIDE SEQUENCE [LARGE SCALE GENOMIC DNA]</scope>
    <source>
        <strain evidence="2 3">B156</strain>
    </source>
</reference>
<evidence type="ECO:0000313" key="3">
    <source>
        <dbReference type="Proteomes" id="UP000552954"/>
    </source>
</evidence>
<protein>
    <submittedName>
        <fullName evidence="2">PEGA domain-containing protein</fullName>
    </submittedName>
</protein>
<dbReference type="Gene3D" id="3.30.70.1230">
    <property type="entry name" value="Nucleotide cyclase"/>
    <property type="match status" value="1"/>
</dbReference>
<dbReference type="AlphaFoldDB" id="A0A849KEA2"/>
<dbReference type="EMBL" id="JABFCS010000001">
    <property type="protein sequence ID" value="NNU43041.1"/>
    <property type="molecule type" value="Genomic_DNA"/>
</dbReference>
<reference evidence="2 3" key="1">
    <citation type="submission" date="2020-05" db="EMBL/GenBank/DDBJ databases">
        <authorList>
            <person name="Khan S.A."/>
            <person name="Jeon C.O."/>
            <person name="Chun B.H."/>
        </authorList>
    </citation>
    <scope>NUCLEOTIDE SEQUENCE [LARGE SCALE GENOMIC DNA]</scope>
    <source>
        <strain evidence="2 3">B156</strain>
    </source>
</reference>
<sequence length="312" mass="33226">MTETTGQEAVAASVLSLRMRGVGADPAQRDGRRAQLLAAAKKAVLAWDPGRRVVLESPDGLAFVGDVPPSVALDAASIAAREAAGASLGIGLHHGRVEIVNDGDTPRLRGEGLEMAAALAGCSDARSIITSQSFREALAASAPRDAADLRPAGEIVDDHLRKHSIFLFDAEAARDRSVRRTVLAASGLVLLLGAGLAVRTTREYYEAARRPGTIHLDIKPSGEIFVDGQSMGTTPPVLDLQLPPGPHSIEVRSGRFQPLRLEVQLQPGEEMQLRHVFAAPTAPRRARPKEVPQEQPGFVDRVREGIGRLLGQ</sequence>
<dbReference type="RefSeq" id="WP_171557818.1">
    <property type="nucleotide sequence ID" value="NZ_JABFCS010000001.1"/>
</dbReference>
<dbReference type="InterPro" id="IPR029787">
    <property type="entry name" value="Nucleotide_cyclase"/>
</dbReference>
<evidence type="ECO:0000259" key="1">
    <source>
        <dbReference type="Pfam" id="PF08308"/>
    </source>
</evidence>
<dbReference type="InterPro" id="IPR013229">
    <property type="entry name" value="PEGA"/>
</dbReference>
<dbReference type="Proteomes" id="UP000552954">
    <property type="component" value="Unassembled WGS sequence"/>
</dbReference>
<organism evidence="2 3">
    <name type="scientific">Ramlibacter montanisoli</name>
    <dbReference type="NCBI Taxonomy" id="2732512"/>
    <lineage>
        <taxon>Bacteria</taxon>
        <taxon>Pseudomonadati</taxon>
        <taxon>Pseudomonadota</taxon>
        <taxon>Betaproteobacteria</taxon>
        <taxon>Burkholderiales</taxon>
        <taxon>Comamonadaceae</taxon>
        <taxon>Ramlibacter</taxon>
    </lineage>
</organism>
<keyword evidence="3" id="KW-1185">Reference proteome</keyword>
<name>A0A849KEA2_9BURK</name>
<dbReference type="SUPFAM" id="SSF55073">
    <property type="entry name" value="Nucleotide cyclase"/>
    <property type="match status" value="1"/>
</dbReference>
<gene>
    <name evidence="2" type="ORF">HK415_07515</name>
</gene>
<comment type="caution">
    <text evidence="2">The sequence shown here is derived from an EMBL/GenBank/DDBJ whole genome shotgun (WGS) entry which is preliminary data.</text>
</comment>
<proteinExistence type="predicted"/>
<evidence type="ECO:0000313" key="2">
    <source>
        <dbReference type="EMBL" id="NNU43041.1"/>
    </source>
</evidence>
<dbReference type="Pfam" id="PF08308">
    <property type="entry name" value="PEGA"/>
    <property type="match status" value="1"/>
</dbReference>
<feature type="domain" description="PEGA" evidence="1">
    <location>
        <begin position="223"/>
        <end position="274"/>
    </location>
</feature>
<accession>A0A849KEA2</accession>